<name>A0A2D3WEK5_9BACT</name>
<evidence type="ECO:0000313" key="2">
    <source>
        <dbReference type="EMBL" id="DAB37510.1"/>
    </source>
</evidence>
<dbReference type="EMBL" id="DLUI01000155">
    <property type="protein sequence ID" value="DAB37510.1"/>
    <property type="molecule type" value="Genomic_DNA"/>
</dbReference>
<dbReference type="PANTHER" id="PTHR34227:SF1">
    <property type="entry name" value="DIMETHYL SULFOXIDE REDUCTASE CHAPERONE-RELATED"/>
    <property type="match status" value="1"/>
</dbReference>
<dbReference type="Gene3D" id="1.10.3480.10">
    <property type="entry name" value="TorD-like"/>
    <property type="match status" value="1"/>
</dbReference>
<reference evidence="2 3" key="1">
    <citation type="journal article" date="2017" name="Front. Microbiol.">
        <title>Comparative Genomic Analysis of the Class Epsilonproteobacteria and Proposed Reclassification to Epsilonbacteraeota (phyl. nov.).</title>
        <authorList>
            <person name="Waite D.W."/>
            <person name="Vanwonterghem I."/>
            <person name="Rinke C."/>
            <person name="Parks D.H."/>
            <person name="Zhang Y."/>
            <person name="Takai K."/>
            <person name="Sievert S.M."/>
            <person name="Simon J."/>
            <person name="Campbell B.J."/>
            <person name="Hanson T.E."/>
            <person name="Woyke T."/>
            <person name="Klotz M.G."/>
            <person name="Hugenholtz P."/>
        </authorList>
    </citation>
    <scope>NUCLEOTIDE SEQUENCE [LARGE SCALE GENOMIC DNA]</scope>
    <source>
        <strain evidence="2">UBA12443</strain>
    </source>
</reference>
<dbReference type="InterPro" id="IPR020945">
    <property type="entry name" value="DMSO/NO3_reduct_chaperone"/>
</dbReference>
<comment type="caution">
    <text evidence="2">The sequence shown here is derived from an EMBL/GenBank/DDBJ whole genome shotgun (WGS) entry which is preliminary data.</text>
</comment>
<accession>A0A2D3WEK5</accession>
<dbReference type="RefSeq" id="WP_294897228.1">
    <property type="nucleotide sequence ID" value="NZ_DLUI01000155.1"/>
</dbReference>
<evidence type="ECO:0000256" key="1">
    <source>
        <dbReference type="ARBA" id="ARBA00023186"/>
    </source>
</evidence>
<evidence type="ECO:0000313" key="3">
    <source>
        <dbReference type="Proteomes" id="UP000228859"/>
    </source>
</evidence>
<dbReference type="InterPro" id="IPR036411">
    <property type="entry name" value="TorD-like_sf"/>
</dbReference>
<keyword evidence="1" id="KW-0143">Chaperone</keyword>
<dbReference type="AlphaFoldDB" id="A0A2D3WEK5"/>
<protein>
    <submittedName>
        <fullName evidence="2">Dehydrogenase</fullName>
    </submittedName>
</protein>
<dbReference type="Proteomes" id="UP000228859">
    <property type="component" value="Unassembled WGS sequence"/>
</dbReference>
<gene>
    <name evidence="2" type="ORF">CFH83_10730</name>
</gene>
<dbReference type="PANTHER" id="PTHR34227">
    <property type="entry name" value="CHAPERONE PROTEIN YCDY"/>
    <property type="match status" value="1"/>
</dbReference>
<dbReference type="SUPFAM" id="SSF89155">
    <property type="entry name" value="TorD-like"/>
    <property type="match status" value="1"/>
</dbReference>
<dbReference type="InterPro" id="IPR050289">
    <property type="entry name" value="TorD/DmsD_chaperones"/>
</dbReference>
<dbReference type="Pfam" id="PF02613">
    <property type="entry name" value="Nitrate_red_del"/>
    <property type="match status" value="1"/>
</dbReference>
<organism evidence="2 3">
    <name type="scientific">Sulfuricurvum kujiense</name>
    <dbReference type="NCBI Taxonomy" id="148813"/>
    <lineage>
        <taxon>Bacteria</taxon>
        <taxon>Pseudomonadati</taxon>
        <taxon>Campylobacterota</taxon>
        <taxon>Epsilonproteobacteria</taxon>
        <taxon>Campylobacterales</taxon>
        <taxon>Sulfurimonadaceae</taxon>
        <taxon>Sulfuricurvum</taxon>
    </lineage>
</organism>
<sequence length="189" mass="22210">MNNEYRLYIYAFLSRVMSDIPDRRFINDLKNNSSLLEIIGEETNEWITTTDTEELYEQLNTDYTSMYVLNTQPVESFVLDAKNETLVGLQNPVMGFYFTHGFEVNMDQTQIMAPDHLGIEFAFMQTLVYRNEVKSQFEFLDQHIFPWVVPYMMGMKSMADTPFYRDMCDFIVEFLSADYEYLAQGSING</sequence>
<proteinExistence type="predicted"/>